<dbReference type="eggNOG" id="COG1940">
    <property type="taxonomic scope" value="Bacteria"/>
</dbReference>
<reference evidence="2 3" key="2">
    <citation type="submission" date="2007-06" db="EMBL/GenBank/DDBJ databases">
        <title>Draft genome sequence of Ruminococcus gnavus (ATCC 29149).</title>
        <authorList>
            <person name="Sudarsanam P."/>
            <person name="Ley R."/>
            <person name="Guruge J."/>
            <person name="Turnbaugh P.J."/>
            <person name="Mahowald M."/>
            <person name="Liep D."/>
            <person name="Gordon J."/>
        </authorList>
    </citation>
    <scope>NUCLEOTIDE SEQUENCE [LARGE SCALE GENOMIC DNA]</scope>
    <source>
        <strain evidence="2 3">ATCC 29149</strain>
    </source>
</reference>
<protein>
    <submittedName>
        <fullName evidence="2">ROK family protein</fullName>
    </submittedName>
</protein>
<reference evidence="2 3" key="1">
    <citation type="submission" date="2007-04" db="EMBL/GenBank/DDBJ databases">
        <authorList>
            <person name="Fulton L."/>
            <person name="Clifton S."/>
            <person name="Fulton B."/>
            <person name="Xu J."/>
            <person name="Minx P."/>
            <person name="Pepin K.H."/>
            <person name="Johnson M."/>
            <person name="Thiruvilangam P."/>
            <person name="Bhonagiri V."/>
            <person name="Nash W.E."/>
            <person name="Mardis E.R."/>
            <person name="Wilson R.K."/>
        </authorList>
    </citation>
    <scope>NUCLEOTIDE SEQUENCE [LARGE SCALE GENOMIC DNA]</scope>
    <source>
        <strain evidence="2 3">ATCC 29149</strain>
    </source>
</reference>
<gene>
    <name evidence="2" type="ORF">RUMGNA_01229</name>
</gene>
<dbReference type="AlphaFoldDB" id="A7B103"/>
<dbReference type="PaxDb" id="411470-RUMGNA_01229"/>
<comment type="caution">
    <text evidence="2">The sequence shown here is derived from an EMBL/GenBank/DDBJ whole genome shotgun (WGS) entry which is preliminary data.</text>
</comment>
<accession>A7B103</accession>
<comment type="similarity">
    <text evidence="1">Belongs to the ROK (NagC/XylR) family.</text>
</comment>
<dbReference type="Gene3D" id="3.30.420.40">
    <property type="match status" value="2"/>
</dbReference>
<dbReference type="PANTHER" id="PTHR18964:SF149">
    <property type="entry name" value="BIFUNCTIONAL UDP-N-ACETYLGLUCOSAMINE 2-EPIMERASE_N-ACETYLMANNOSAMINE KINASE"/>
    <property type="match status" value="1"/>
</dbReference>
<dbReference type="PANTHER" id="PTHR18964">
    <property type="entry name" value="ROK (REPRESSOR, ORF, KINASE) FAMILY"/>
    <property type="match status" value="1"/>
</dbReference>
<evidence type="ECO:0000313" key="2">
    <source>
        <dbReference type="EMBL" id="EDN78492.1"/>
    </source>
</evidence>
<dbReference type="Proteomes" id="UP000004410">
    <property type="component" value="Unassembled WGS sequence"/>
</dbReference>
<evidence type="ECO:0000256" key="1">
    <source>
        <dbReference type="ARBA" id="ARBA00006479"/>
    </source>
</evidence>
<dbReference type="Pfam" id="PF00480">
    <property type="entry name" value="ROK"/>
    <property type="match status" value="1"/>
</dbReference>
<name>A7B103_MEDG7</name>
<proteinExistence type="inferred from homology"/>
<evidence type="ECO:0000313" key="3">
    <source>
        <dbReference type="Proteomes" id="UP000004410"/>
    </source>
</evidence>
<dbReference type="InterPro" id="IPR000600">
    <property type="entry name" value="ROK"/>
</dbReference>
<dbReference type="EMBL" id="AAYG02000010">
    <property type="protein sequence ID" value="EDN78492.1"/>
    <property type="molecule type" value="Genomic_DNA"/>
</dbReference>
<dbReference type="InterPro" id="IPR043129">
    <property type="entry name" value="ATPase_NBD"/>
</dbReference>
<dbReference type="SUPFAM" id="SSF53067">
    <property type="entry name" value="Actin-like ATPase domain"/>
    <property type="match status" value="2"/>
</dbReference>
<organism evidence="2 3">
    <name type="scientific">Mediterraneibacter gnavus (strain ATCC 29149 / DSM 114966 / JCM 6515 / VPI C7-9)</name>
    <name type="common">Ruminococcus gnavus</name>
    <dbReference type="NCBI Taxonomy" id="411470"/>
    <lineage>
        <taxon>Bacteria</taxon>
        <taxon>Bacillati</taxon>
        <taxon>Bacillota</taxon>
        <taxon>Clostridia</taxon>
        <taxon>Lachnospirales</taxon>
        <taxon>Lachnospiraceae</taxon>
        <taxon>Mediterraneibacter</taxon>
    </lineage>
</organism>
<sequence length="461" mass="51137">MKMKIEKNYEDSLVLAVDIGGSKYIIGFVDFEGNVLYQERIEWISMDEKSIIHQMMDSLEMLCRKMPDLFKRVAVGGVTIPGFADPVTGVWEDSDFLDVHEFPICDVFRENTGIPFYADNDCNACALAEKYFGSAQDKDDFLYLTVSTGIGGALYIEGNLYYGSLGHAGEIGLFVVEENGRESDTGSVNGIVEMYASGRGLSRNYLELGGKLESEESLGGKTIAEYARKNDEIALKAIRREGMYLGRVIANSCTFADFQKVIIGGGISLMFEQYKESLLKEFQRILPERKVEIESTKLGYSGAFLGAAAVALRGKECTETSLKNGFGQKITLEIKITDCAEAFLVIDGKTLKCRNARFGEFLSAAHICESGDQLNELLQNDEIRKAVKQYSRGDQEAKDKIYDLGYKIGKGVACACVLLDPGELLVEGSLVGFKDFQTGLKDALIKETYYRGDFPFQIQFQ</sequence>